<keyword evidence="4 5" id="KW-0975">Bacterial flagellum</keyword>
<dbReference type="Proteomes" id="UP000315003">
    <property type="component" value="Chromosome"/>
</dbReference>
<evidence type="ECO:0000256" key="3">
    <source>
        <dbReference type="ARBA" id="ARBA00019015"/>
    </source>
</evidence>
<dbReference type="Pfam" id="PF07559">
    <property type="entry name" value="FlgE_D2"/>
    <property type="match status" value="1"/>
</dbReference>
<feature type="domain" description="Flagellar basal-body/hook protein C-terminal" evidence="7">
    <location>
        <begin position="498"/>
        <end position="541"/>
    </location>
</feature>
<comment type="subcellular location">
    <subcellularLocation>
        <location evidence="1 5">Bacterial flagellum basal body</location>
    </subcellularLocation>
</comment>
<evidence type="ECO:0000259" key="9">
    <source>
        <dbReference type="Pfam" id="PF22692"/>
    </source>
</evidence>
<evidence type="ECO:0000256" key="1">
    <source>
        <dbReference type="ARBA" id="ARBA00004117"/>
    </source>
</evidence>
<evidence type="ECO:0000259" key="8">
    <source>
        <dbReference type="Pfam" id="PF07559"/>
    </source>
</evidence>
<dbReference type="PANTHER" id="PTHR30435:SF1">
    <property type="entry name" value="FLAGELLAR HOOK PROTEIN FLGE"/>
    <property type="match status" value="1"/>
</dbReference>
<keyword evidence="11" id="KW-1185">Reference proteome</keyword>
<gene>
    <name evidence="10" type="primary">flgE</name>
    <name evidence="10" type="ORF">SV7mr_21610</name>
</gene>
<comment type="similarity">
    <text evidence="2 5">Belongs to the flagella basal body rod proteins family.</text>
</comment>
<dbReference type="EMBL" id="CP036272">
    <property type="protein sequence ID" value="QDT59652.1"/>
    <property type="molecule type" value="Genomic_DNA"/>
</dbReference>
<dbReference type="GO" id="GO:0009425">
    <property type="term" value="C:bacterial-type flagellum basal body"/>
    <property type="evidence" value="ECO:0007669"/>
    <property type="project" value="UniProtKB-SubCell"/>
</dbReference>
<organism evidence="10 11">
    <name type="scientific">Stieleria bergensis</name>
    <dbReference type="NCBI Taxonomy" id="2528025"/>
    <lineage>
        <taxon>Bacteria</taxon>
        <taxon>Pseudomonadati</taxon>
        <taxon>Planctomycetota</taxon>
        <taxon>Planctomycetia</taxon>
        <taxon>Pirellulales</taxon>
        <taxon>Pirellulaceae</taxon>
        <taxon>Stieleria</taxon>
    </lineage>
</organism>
<name>A0A517SU52_9BACT</name>
<evidence type="ECO:0000259" key="7">
    <source>
        <dbReference type="Pfam" id="PF06429"/>
    </source>
</evidence>
<reference evidence="10 11" key="1">
    <citation type="submission" date="2019-02" db="EMBL/GenBank/DDBJ databases">
        <title>Deep-cultivation of Planctomycetes and their phenomic and genomic characterization uncovers novel biology.</title>
        <authorList>
            <person name="Wiegand S."/>
            <person name="Jogler M."/>
            <person name="Boedeker C."/>
            <person name="Pinto D."/>
            <person name="Vollmers J."/>
            <person name="Rivas-Marin E."/>
            <person name="Kohn T."/>
            <person name="Peeters S.H."/>
            <person name="Heuer A."/>
            <person name="Rast P."/>
            <person name="Oberbeckmann S."/>
            <person name="Bunk B."/>
            <person name="Jeske O."/>
            <person name="Meyerdierks A."/>
            <person name="Storesund J.E."/>
            <person name="Kallscheuer N."/>
            <person name="Luecker S."/>
            <person name="Lage O.M."/>
            <person name="Pohl T."/>
            <person name="Merkel B.J."/>
            <person name="Hornburger P."/>
            <person name="Mueller R.-W."/>
            <person name="Bruemmer F."/>
            <person name="Labrenz M."/>
            <person name="Spormann A.M."/>
            <person name="Op den Camp H."/>
            <person name="Overmann J."/>
            <person name="Amann R."/>
            <person name="Jetten M.S.M."/>
            <person name="Mascher T."/>
            <person name="Medema M.H."/>
            <person name="Devos D.P."/>
            <person name="Kaster A.-K."/>
            <person name="Ovreas L."/>
            <person name="Rohde M."/>
            <person name="Galperin M.Y."/>
            <person name="Jogler C."/>
        </authorList>
    </citation>
    <scope>NUCLEOTIDE SEQUENCE [LARGE SCALE GENOMIC DNA]</scope>
    <source>
        <strain evidence="10 11">SV_7m_r</strain>
    </source>
</reference>
<dbReference type="InterPro" id="IPR037058">
    <property type="entry name" value="Falgellar_hook_FlgE_sf"/>
</dbReference>
<evidence type="ECO:0000259" key="6">
    <source>
        <dbReference type="Pfam" id="PF00460"/>
    </source>
</evidence>
<dbReference type="Gene3D" id="2.60.98.20">
    <property type="entry name" value="Flagellar hook protein FlgE"/>
    <property type="match status" value="1"/>
</dbReference>
<evidence type="ECO:0000313" key="11">
    <source>
        <dbReference type="Proteomes" id="UP000315003"/>
    </source>
</evidence>
<dbReference type="InterPro" id="IPR037925">
    <property type="entry name" value="FlgE/F/G-like"/>
</dbReference>
<evidence type="ECO:0000313" key="10">
    <source>
        <dbReference type="EMBL" id="QDT59652.1"/>
    </source>
</evidence>
<accession>A0A517SU52</accession>
<keyword evidence="10" id="KW-0969">Cilium</keyword>
<sequence length="543" mass="55890">MTGITGLRAHQQKLDVVANNLANMNTVGFKQQSTVFSDMLYQQLRSGSEGDANSGGINPKAIGSGVKVAQITRNFNQGALETTSQPFDYAMNGEGFFVLSSPVGGQDVYTRAGAFGVDSEGRLVDPGTGFLVQRIGDMGEGINGGLQFQTAGDDSIRVPIGETISGAVTELMQINGNLPANASEPIAGVISLSAPLEVGAVAATGADTLASLDISTVAYVPGDTIEFSGTNPDGTAFAGSVAADTATVQDLVDSINAAVTDATAALLADGTISLTSDNTGENLMSITLTDGVANTGLSNFGAVGFIETIEGYNGDSFELISEVVGPQGEAHELALLFTKDTPNTWTVTANIDPSVGTMVDDTVGSLTFNEDGSFNFAGGLGTDDANLVVLFNGSSVNQTVSMDLSSLSHYASAYNVNVDQDGIPAGVITTVNVTTRGELMGIASNGRIVPVAQLAVANFDNVRGLVAEGDNYYTRGLASGEPMVGSGETGGRGQIIGGQLEQSNVDIAQEFTQLIIAQRGFSANARTITVSDEVLEELTNIVR</sequence>
<feature type="domain" description="Flagellar basal body rod protein N-terminal" evidence="6">
    <location>
        <begin position="2"/>
        <end position="30"/>
    </location>
</feature>
<feature type="domain" description="Flagellar hook protein FlgE D2" evidence="8">
    <location>
        <begin position="327"/>
        <end position="422"/>
    </location>
</feature>
<protein>
    <recommendedName>
        <fullName evidence="3 5">Flagellar hook protein FlgE</fullName>
    </recommendedName>
</protein>
<dbReference type="Pfam" id="PF06429">
    <property type="entry name" value="Flg_bbr_C"/>
    <property type="match status" value="1"/>
</dbReference>
<dbReference type="InterPro" id="IPR020013">
    <property type="entry name" value="Flagellar_FlgE/F/G"/>
</dbReference>
<feature type="domain" description="Flagellar hook protein FlgE/F/G-like D1" evidence="9">
    <location>
        <begin position="90"/>
        <end position="145"/>
    </location>
</feature>
<dbReference type="InterPro" id="IPR001444">
    <property type="entry name" value="Flag_bb_rod_N"/>
</dbReference>
<dbReference type="Pfam" id="PF00460">
    <property type="entry name" value="Flg_bb_rod"/>
    <property type="match status" value="1"/>
</dbReference>
<dbReference type="AlphaFoldDB" id="A0A517SU52"/>
<evidence type="ECO:0000256" key="5">
    <source>
        <dbReference type="RuleBase" id="RU362116"/>
    </source>
</evidence>
<dbReference type="Pfam" id="PF22692">
    <property type="entry name" value="LlgE_F_G_D1"/>
    <property type="match status" value="1"/>
</dbReference>
<dbReference type="InterPro" id="IPR011491">
    <property type="entry name" value="FlgE_D2"/>
</dbReference>
<proteinExistence type="inferred from homology"/>
<evidence type="ECO:0000256" key="2">
    <source>
        <dbReference type="ARBA" id="ARBA00009677"/>
    </source>
</evidence>
<dbReference type="PANTHER" id="PTHR30435">
    <property type="entry name" value="FLAGELLAR PROTEIN"/>
    <property type="match status" value="1"/>
</dbReference>
<keyword evidence="10" id="KW-0966">Cell projection</keyword>
<dbReference type="InterPro" id="IPR010930">
    <property type="entry name" value="Flg_bb/hook_C_dom"/>
</dbReference>
<dbReference type="GO" id="GO:0009424">
    <property type="term" value="C:bacterial-type flagellum hook"/>
    <property type="evidence" value="ECO:0007669"/>
    <property type="project" value="TreeGrafter"/>
</dbReference>
<dbReference type="GO" id="GO:0071978">
    <property type="term" value="P:bacterial-type flagellum-dependent swarming motility"/>
    <property type="evidence" value="ECO:0007669"/>
    <property type="project" value="TreeGrafter"/>
</dbReference>
<keyword evidence="10" id="KW-0282">Flagellum</keyword>
<dbReference type="SUPFAM" id="SSF117143">
    <property type="entry name" value="Flagellar hook protein flgE"/>
    <property type="match status" value="1"/>
</dbReference>
<dbReference type="GO" id="GO:0005829">
    <property type="term" value="C:cytosol"/>
    <property type="evidence" value="ECO:0007669"/>
    <property type="project" value="TreeGrafter"/>
</dbReference>
<comment type="function">
    <text evidence="5">A flexible structure which links the flagellar filament to the drive apparatus in the basal body.</text>
</comment>
<dbReference type="NCBIfam" id="TIGR03506">
    <property type="entry name" value="FlgEFG_subfam"/>
    <property type="match status" value="2"/>
</dbReference>
<evidence type="ECO:0000256" key="4">
    <source>
        <dbReference type="ARBA" id="ARBA00023143"/>
    </source>
</evidence>
<dbReference type="InterPro" id="IPR053967">
    <property type="entry name" value="LlgE_F_G-like_D1"/>
</dbReference>